<dbReference type="Proteomes" id="UP001363622">
    <property type="component" value="Unassembled WGS sequence"/>
</dbReference>
<feature type="signal peptide" evidence="2">
    <location>
        <begin position="1"/>
        <end position="28"/>
    </location>
</feature>
<organism evidence="3 4">
    <name type="scientific">Phyllosticta citriasiana</name>
    <dbReference type="NCBI Taxonomy" id="595635"/>
    <lineage>
        <taxon>Eukaryota</taxon>
        <taxon>Fungi</taxon>
        <taxon>Dikarya</taxon>
        <taxon>Ascomycota</taxon>
        <taxon>Pezizomycotina</taxon>
        <taxon>Dothideomycetes</taxon>
        <taxon>Dothideomycetes incertae sedis</taxon>
        <taxon>Botryosphaeriales</taxon>
        <taxon>Phyllostictaceae</taxon>
        <taxon>Phyllosticta</taxon>
    </lineage>
</organism>
<dbReference type="EMBL" id="JBBPHU010000012">
    <property type="protein sequence ID" value="KAK7511541.1"/>
    <property type="molecule type" value="Genomic_DNA"/>
</dbReference>
<evidence type="ECO:0000313" key="4">
    <source>
        <dbReference type="Proteomes" id="UP001363622"/>
    </source>
</evidence>
<name>A0ABR1KBG3_9PEZI</name>
<feature type="region of interest" description="Disordered" evidence="1">
    <location>
        <begin position="71"/>
        <end position="107"/>
    </location>
</feature>
<protein>
    <recommendedName>
        <fullName evidence="5">Secreted protein</fullName>
    </recommendedName>
</protein>
<evidence type="ECO:0008006" key="5">
    <source>
        <dbReference type="Google" id="ProtNLM"/>
    </source>
</evidence>
<keyword evidence="2" id="KW-0732">Signal</keyword>
<sequence length="187" mass="20491">MRVGEAWQRFCFASSSTWLSVLVSSLSAACRTAPFGGKLLCRLADSPRIPVCMWRRGNGVKFSMRNGEYAKQRGGGGGGGGGGEVKRDGVSMGQTGRRTNRHTTEDIQHSSPVCSSRLCAASLLWRRSRERKRKEKSGDVTRGNARLGKTETSFFLQHVSRPSVGLVSLPTTYPETHRLLICSLSTR</sequence>
<proteinExistence type="predicted"/>
<gene>
    <name evidence="3" type="ORF">IWZ03DRAFT_62433</name>
</gene>
<reference evidence="3 4" key="1">
    <citation type="submission" date="2024-04" db="EMBL/GenBank/DDBJ databases">
        <title>Phyllosticta paracitricarpa is synonymous to the EU quarantine fungus P. citricarpa based on phylogenomic analyses.</title>
        <authorList>
            <consortium name="Lawrence Berkeley National Laboratory"/>
            <person name="Van Ingen-Buijs V.A."/>
            <person name="Van Westerhoven A.C."/>
            <person name="Haridas S."/>
            <person name="Skiadas P."/>
            <person name="Martin F."/>
            <person name="Groenewald J.Z."/>
            <person name="Crous P.W."/>
            <person name="Seidl M.F."/>
        </authorList>
    </citation>
    <scope>NUCLEOTIDE SEQUENCE [LARGE SCALE GENOMIC DNA]</scope>
    <source>
        <strain evidence="3 4">CBS 123371</strain>
    </source>
</reference>
<comment type="caution">
    <text evidence="3">The sequence shown here is derived from an EMBL/GenBank/DDBJ whole genome shotgun (WGS) entry which is preliminary data.</text>
</comment>
<feature type="chain" id="PRO_5046971234" description="Secreted protein" evidence="2">
    <location>
        <begin position="29"/>
        <end position="187"/>
    </location>
</feature>
<evidence type="ECO:0000256" key="2">
    <source>
        <dbReference type="SAM" id="SignalP"/>
    </source>
</evidence>
<evidence type="ECO:0000313" key="3">
    <source>
        <dbReference type="EMBL" id="KAK7511541.1"/>
    </source>
</evidence>
<accession>A0ABR1KBG3</accession>
<keyword evidence="4" id="KW-1185">Reference proteome</keyword>
<evidence type="ECO:0000256" key="1">
    <source>
        <dbReference type="SAM" id="MobiDB-lite"/>
    </source>
</evidence>
<dbReference type="PROSITE" id="PS51257">
    <property type="entry name" value="PROKAR_LIPOPROTEIN"/>
    <property type="match status" value="1"/>
</dbReference>
<feature type="compositionally biased region" description="Gly residues" evidence="1">
    <location>
        <begin position="73"/>
        <end position="83"/>
    </location>
</feature>